<accession>A0ABS4SL45</accession>
<dbReference type="Proteomes" id="UP000781958">
    <property type="component" value="Unassembled WGS sequence"/>
</dbReference>
<gene>
    <name evidence="1" type="ORF">J2851_002589</name>
</gene>
<name>A0ABS4SL45_9PROT</name>
<evidence type="ECO:0000313" key="2">
    <source>
        <dbReference type="Proteomes" id="UP000781958"/>
    </source>
</evidence>
<proteinExistence type="predicted"/>
<protein>
    <submittedName>
        <fullName evidence="1">Uncharacterized protein</fullName>
    </submittedName>
</protein>
<reference evidence="1 2" key="1">
    <citation type="submission" date="2021-03" db="EMBL/GenBank/DDBJ databases">
        <title>Genomic Encyclopedia of Type Strains, Phase III (KMG-III): the genomes of soil and plant-associated and newly described type strains.</title>
        <authorList>
            <person name="Whitman W."/>
        </authorList>
    </citation>
    <scope>NUCLEOTIDE SEQUENCE [LARGE SCALE GENOMIC DNA]</scope>
    <source>
        <strain evidence="1 2">IMMIB AFH-6</strain>
    </source>
</reference>
<organism evidence="1 2">
    <name type="scientific">Azospirillum rugosum</name>
    <dbReference type="NCBI Taxonomy" id="416170"/>
    <lineage>
        <taxon>Bacteria</taxon>
        <taxon>Pseudomonadati</taxon>
        <taxon>Pseudomonadota</taxon>
        <taxon>Alphaproteobacteria</taxon>
        <taxon>Rhodospirillales</taxon>
        <taxon>Azospirillaceae</taxon>
        <taxon>Azospirillum</taxon>
    </lineage>
</organism>
<comment type="caution">
    <text evidence="1">The sequence shown here is derived from an EMBL/GenBank/DDBJ whole genome shotgun (WGS) entry which is preliminary data.</text>
</comment>
<dbReference type="RefSeq" id="WP_209766671.1">
    <property type="nucleotide sequence ID" value="NZ_JAGINP010000008.1"/>
</dbReference>
<dbReference type="EMBL" id="JAGINP010000008">
    <property type="protein sequence ID" value="MBP2292808.1"/>
    <property type="molecule type" value="Genomic_DNA"/>
</dbReference>
<keyword evidence="2" id="KW-1185">Reference proteome</keyword>
<sequence length="59" mass="5941">MGHGLQRLGKAGLGALHALLQARATALHPWLFTATGTAASAGAMMAEAARIERSGRGAS</sequence>
<evidence type="ECO:0000313" key="1">
    <source>
        <dbReference type="EMBL" id="MBP2292808.1"/>
    </source>
</evidence>